<dbReference type="PATRIC" id="fig|1095748.3.peg.344"/>
<protein>
    <submittedName>
        <fullName evidence="1">Uncharacterized protein</fullName>
    </submittedName>
</protein>
<dbReference type="AlphaFoldDB" id="I2NWC3"/>
<evidence type="ECO:0000313" key="1">
    <source>
        <dbReference type="EMBL" id="EIG30134.1"/>
    </source>
</evidence>
<dbReference type="Proteomes" id="UP000004473">
    <property type="component" value="Unassembled WGS sequence"/>
</dbReference>
<proteinExistence type="predicted"/>
<evidence type="ECO:0000313" key="2">
    <source>
        <dbReference type="Proteomes" id="UP000004473"/>
    </source>
</evidence>
<dbReference type="EMBL" id="AJMT01000018">
    <property type="protein sequence ID" value="EIG30134.1"/>
    <property type="molecule type" value="Genomic_DNA"/>
</dbReference>
<sequence length="58" mass="6590">MVFQTTPALNRQSGTFIPASGFDRMNHLRCLNLLRYGVSGQIKGRLKTLFSRFSDDLL</sequence>
<organism evidence="1 2">
    <name type="scientific">Neisseria sicca VK64</name>
    <dbReference type="NCBI Taxonomy" id="1095748"/>
    <lineage>
        <taxon>Bacteria</taxon>
        <taxon>Pseudomonadati</taxon>
        <taxon>Pseudomonadota</taxon>
        <taxon>Betaproteobacteria</taxon>
        <taxon>Neisseriales</taxon>
        <taxon>Neisseriaceae</taxon>
        <taxon>Neisseria</taxon>
    </lineage>
</organism>
<reference evidence="1 2" key="1">
    <citation type="submission" date="2012-04" db="EMBL/GenBank/DDBJ databases">
        <authorList>
            <person name="Harkins D.M."/>
            <person name="Madupu R."/>
            <person name="Durkin A.S."/>
            <person name="Torralba M."/>
            <person name="Methe B."/>
            <person name="Sutton G.G."/>
            <person name="Nelson K.E."/>
        </authorList>
    </citation>
    <scope>NUCLEOTIDE SEQUENCE [LARGE SCALE GENOMIC DNA]</scope>
    <source>
        <strain evidence="1 2">VK64</strain>
    </source>
</reference>
<name>I2NWC3_NEISI</name>
<accession>I2NWC3</accession>
<gene>
    <name evidence="1" type="ORF">HMPREF1051_2696</name>
</gene>
<comment type="caution">
    <text evidence="1">The sequence shown here is derived from an EMBL/GenBank/DDBJ whole genome shotgun (WGS) entry which is preliminary data.</text>
</comment>